<dbReference type="InterPro" id="IPR012337">
    <property type="entry name" value="RNaseH-like_sf"/>
</dbReference>
<evidence type="ECO:0000256" key="7">
    <source>
        <dbReference type="ARBA" id="ARBA00022918"/>
    </source>
</evidence>
<keyword evidence="1" id="KW-0645">Protease</keyword>
<gene>
    <name evidence="15" type="ORF">CRG98_025544</name>
</gene>
<dbReference type="InterPro" id="IPR050951">
    <property type="entry name" value="Retrovirus_Pol_polyprotein"/>
</dbReference>
<evidence type="ECO:0000256" key="5">
    <source>
        <dbReference type="ARBA" id="ARBA00022842"/>
    </source>
</evidence>
<evidence type="ECO:0000256" key="1">
    <source>
        <dbReference type="ARBA" id="ARBA00022670"/>
    </source>
</evidence>
<dbReference type="GO" id="GO:0003887">
    <property type="term" value="F:DNA-directed DNA polymerase activity"/>
    <property type="evidence" value="ECO:0007669"/>
    <property type="project" value="UniProtKB-KW"/>
</dbReference>
<keyword evidence="8" id="KW-0239">DNA-directed DNA polymerase</keyword>
<keyword evidence="5" id="KW-0460">Magnesium</keyword>
<evidence type="ECO:0000256" key="2">
    <source>
        <dbReference type="ARBA" id="ARBA00022723"/>
    </source>
</evidence>
<feature type="domain" description="Integrase zinc-binding" evidence="13">
    <location>
        <begin position="311"/>
        <end position="362"/>
    </location>
</feature>
<dbReference type="InterPro" id="IPR041588">
    <property type="entry name" value="Integrase_H2C2"/>
</dbReference>
<keyword evidence="16" id="KW-1185">Reference proteome</keyword>
<evidence type="ECO:0000256" key="4">
    <source>
        <dbReference type="ARBA" id="ARBA00022801"/>
    </source>
</evidence>
<keyword evidence="2" id="KW-0479">Metal-binding</keyword>
<dbReference type="STRING" id="22663.A0A2I0JDP4"/>
<keyword evidence="10" id="KW-0233">DNA recombination</keyword>
<dbReference type="PANTHER" id="PTHR37984">
    <property type="entry name" value="PROTEIN CBG26694"/>
    <property type="match status" value="1"/>
</dbReference>
<comment type="caution">
    <text evidence="15">The sequence shown here is derived from an EMBL/GenBank/DDBJ whole genome shotgun (WGS) entry which is preliminary data.</text>
</comment>
<reference evidence="15 16" key="1">
    <citation type="submission" date="2017-11" db="EMBL/GenBank/DDBJ databases">
        <title>De-novo sequencing of pomegranate (Punica granatum L.) genome.</title>
        <authorList>
            <person name="Akparov Z."/>
            <person name="Amiraslanov A."/>
            <person name="Hajiyeva S."/>
            <person name="Abbasov M."/>
            <person name="Kaur K."/>
            <person name="Hamwieh A."/>
            <person name="Solovyev V."/>
            <person name="Salamov A."/>
            <person name="Braich B."/>
            <person name="Kosarev P."/>
            <person name="Mahmoud A."/>
            <person name="Hajiyev E."/>
            <person name="Babayeva S."/>
            <person name="Izzatullayeva V."/>
            <person name="Mammadov A."/>
            <person name="Mammadov A."/>
            <person name="Sharifova S."/>
            <person name="Ojaghi J."/>
            <person name="Eynullazada K."/>
            <person name="Bayramov B."/>
            <person name="Abdulazimova A."/>
            <person name="Shahmuradov I."/>
        </authorList>
    </citation>
    <scope>NUCLEOTIDE SEQUENCE [LARGE SCALE GENOMIC DNA]</scope>
    <source>
        <strain evidence="16">cv. AG2017</strain>
        <tissue evidence="15">Leaf</tissue>
    </source>
</reference>
<dbReference type="Gene3D" id="3.30.420.10">
    <property type="entry name" value="Ribonuclease H-like superfamily/Ribonuclease H"/>
    <property type="match status" value="1"/>
</dbReference>
<keyword evidence="6" id="KW-0229">DNA integration</keyword>
<dbReference type="Gene3D" id="3.10.20.370">
    <property type="match status" value="1"/>
</dbReference>
<dbReference type="GO" id="GO:0006508">
    <property type="term" value="P:proteolysis"/>
    <property type="evidence" value="ECO:0007669"/>
    <property type="project" value="UniProtKB-KW"/>
</dbReference>
<feature type="domain" description="Reverse transcriptase/retrotransposon-derived protein RNase H-like" evidence="12">
    <location>
        <begin position="105"/>
        <end position="198"/>
    </location>
</feature>
<evidence type="ECO:0000313" key="15">
    <source>
        <dbReference type="EMBL" id="PKI54050.1"/>
    </source>
</evidence>
<dbReference type="InterPro" id="IPR036397">
    <property type="entry name" value="RNaseH_sf"/>
</dbReference>
<feature type="domain" description="Tf2-1-like SH3-like" evidence="14">
    <location>
        <begin position="514"/>
        <end position="576"/>
    </location>
</feature>
<dbReference type="InterPro" id="IPR043128">
    <property type="entry name" value="Rev_trsase/Diguanyl_cyclase"/>
</dbReference>
<dbReference type="SUPFAM" id="SSF53098">
    <property type="entry name" value="Ribonuclease H-like"/>
    <property type="match status" value="1"/>
</dbReference>
<dbReference type="EMBL" id="PGOL01001813">
    <property type="protein sequence ID" value="PKI54050.1"/>
    <property type="molecule type" value="Genomic_DNA"/>
</dbReference>
<evidence type="ECO:0000256" key="9">
    <source>
        <dbReference type="ARBA" id="ARBA00023125"/>
    </source>
</evidence>
<dbReference type="SUPFAM" id="SSF56672">
    <property type="entry name" value="DNA/RNA polymerases"/>
    <property type="match status" value="1"/>
</dbReference>
<sequence length="655" mass="75387">MASGDSFSRASVAHPREGEHSQAALHYAHACPDEMKFECAQPGMSDNNAKHLQHLWAVLCVLHREKFYVSLKKCVFMASKVLFLGYVVSRKGLQVNESKGRKFVWMEKAEKAFQFIKMRLTTAPILALPNFARPFKLHNDASKVDIGAVLSQNHKLVAYFSEKLSGAKLNYSTYDVEFYAVVQAIKHWRHYLFRQEFVLYTNHEALKYLHRHDKVSPRHATWIACLQHFTFMVKHKVGVTNRVADVLSRRSNFLVNMHIEVPGFVCLRDLLETDPYFSNVLRKVRAGEKSEFLLHDEFLFKNNQLYISNCSIRLQIIKELHGEGHVGRDRTLQLVQGLYFWPTIRKEVEKYVQRFQVCNVSKEMATNAGLYMPLPIPSRPWDDVSMDFVLGLPRTHAYYPQTDGQTEVVNQSLGNLLRSLVGEHVKSWDIKLCQAEFARNHTVNRSTGFNPFQVVYYVTPRGPLDLLTVSDKTRVHGKAVDFIHGLQEIHEAVQNNLEKAADDRRRRHVKFEVGDFVWAVLTKHRFRAGDYHKLVARKIGLVEVVEKIIPNTYRLKLPNHIRTAYVFNVKHLIPYVGDSSDDDDSRANSLYLGRMMRQKTGQIGISRKTGSNDLASRETASEAQLTPLAVTKRDLGLIPSFRASNRQFYVIWAFL</sequence>
<dbReference type="GO" id="GO:0003677">
    <property type="term" value="F:DNA binding"/>
    <property type="evidence" value="ECO:0007669"/>
    <property type="project" value="UniProtKB-KW"/>
</dbReference>
<keyword evidence="7" id="KW-0695">RNA-directed DNA polymerase</keyword>
<evidence type="ECO:0000259" key="14">
    <source>
        <dbReference type="Pfam" id="PF24626"/>
    </source>
</evidence>
<keyword evidence="8" id="KW-0548">Nucleotidyltransferase</keyword>
<dbReference type="InterPro" id="IPR056924">
    <property type="entry name" value="SH3_Tf2-1"/>
</dbReference>
<dbReference type="GO" id="GO:0004190">
    <property type="term" value="F:aspartic-type endopeptidase activity"/>
    <property type="evidence" value="ECO:0007669"/>
    <property type="project" value="UniProtKB-KW"/>
</dbReference>
<dbReference type="PANTHER" id="PTHR37984:SF5">
    <property type="entry name" value="PROTEIN NYNRIN-LIKE"/>
    <property type="match status" value="1"/>
</dbReference>
<protein>
    <recommendedName>
        <fullName evidence="17">Reverse transcriptase RNase H-like domain-containing protein</fullName>
    </recommendedName>
</protein>
<dbReference type="GO" id="GO:0003964">
    <property type="term" value="F:RNA-directed DNA polymerase activity"/>
    <property type="evidence" value="ECO:0007669"/>
    <property type="project" value="UniProtKB-KW"/>
</dbReference>
<keyword evidence="11" id="KW-0511">Multifunctional enzyme</keyword>
<dbReference type="FunFam" id="3.10.20.370:FF:000001">
    <property type="entry name" value="Retrovirus-related Pol polyprotein from transposon 17.6-like protein"/>
    <property type="match status" value="1"/>
</dbReference>
<keyword evidence="9" id="KW-0238">DNA-binding</keyword>
<dbReference type="Proteomes" id="UP000233551">
    <property type="component" value="Unassembled WGS sequence"/>
</dbReference>
<accession>A0A2I0JDP4</accession>
<dbReference type="AlphaFoldDB" id="A0A2I0JDP4"/>
<evidence type="ECO:0000256" key="6">
    <source>
        <dbReference type="ARBA" id="ARBA00022908"/>
    </source>
</evidence>
<dbReference type="Pfam" id="PF17921">
    <property type="entry name" value="Integrase_H2C2"/>
    <property type="match status" value="1"/>
</dbReference>
<organism evidence="15 16">
    <name type="scientific">Punica granatum</name>
    <name type="common">Pomegranate</name>
    <dbReference type="NCBI Taxonomy" id="22663"/>
    <lineage>
        <taxon>Eukaryota</taxon>
        <taxon>Viridiplantae</taxon>
        <taxon>Streptophyta</taxon>
        <taxon>Embryophyta</taxon>
        <taxon>Tracheophyta</taxon>
        <taxon>Spermatophyta</taxon>
        <taxon>Magnoliopsida</taxon>
        <taxon>eudicotyledons</taxon>
        <taxon>Gunneridae</taxon>
        <taxon>Pentapetalae</taxon>
        <taxon>rosids</taxon>
        <taxon>malvids</taxon>
        <taxon>Myrtales</taxon>
        <taxon>Lythraceae</taxon>
        <taxon>Punica</taxon>
    </lineage>
</organism>
<dbReference type="InterPro" id="IPR041577">
    <property type="entry name" value="RT_RNaseH_2"/>
</dbReference>
<keyword evidence="8" id="KW-0808">Transferase</keyword>
<evidence type="ECO:0000256" key="3">
    <source>
        <dbReference type="ARBA" id="ARBA00022750"/>
    </source>
</evidence>
<evidence type="ECO:0000313" key="16">
    <source>
        <dbReference type="Proteomes" id="UP000233551"/>
    </source>
</evidence>
<dbReference type="GO" id="GO:0015074">
    <property type="term" value="P:DNA integration"/>
    <property type="evidence" value="ECO:0007669"/>
    <property type="project" value="UniProtKB-KW"/>
</dbReference>
<dbReference type="Gene3D" id="3.30.70.270">
    <property type="match status" value="1"/>
</dbReference>
<evidence type="ECO:0000256" key="10">
    <source>
        <dbReference type="ARBA" id="ARBA00023172"/>
    </source>
</evidence>
<evidence type="ECO:0000256" key="11">
    <source>
        <dbReference type="ARBA" id="ARBA00023268"/>
    </source>
</evidence>
<keyword evidence="4" id="KW-0378">Hydrolase</keyword>
<evidence type="ECO:0000256" key="8">
    <source>
        <dbReference type="ARBA" id="ARBA00022932"/>
    </source>
</evidence>
<dbReference type="GO" id="GO:0046872">
    <property type="term" value="F:metal ion binding"/>
    <property type="evidence" value="ECO:0007669"/>
    <property type="project" value="UniProtKB-KW"/>
</dbReference>
<dbReference type="CDD" id="cd09274">
    <property type="entry name" value="RNase_HI_RT_Ty3"/>
    <property type="match status" value="1"/>
</dbReference>
<evidence type="ECO:0008006" key="17">
    <source>
        <dbReference type="Google" id="ProtNLM"/>
    </source>
</evidence>
<evidence type="ECO:0000259" key="13">
    <source>
        <dbReference type="Pfam" id="PF17921"/>
    </source>
</evidence>
<keyword evidence="3" id="KW-0064">Aspartyl protease</keyword>
<dbReference type="Gene3D" id="1.10.340.70">
    <property type="match status" value="1"/>
</dbReference>
<dbReference type="Pfam" id="PF17919">
    <property type="entry name" value="RT_RNaseH_2"/>
    <property type="match status" value="1"/>
</dbReference>
<evidence type="ECO:0000259" key="12">
    <source>
        <dbReference type="Pfam" id="PF17919"/>
    </source>
</evidence>
<dbReference type="InterPro" id="IPR043502">
    <property type="entry name" value="DNA/RNA_pol_sf"/>
</dbReference>
<name>A0A2I0JDP4_PUNGR</name>
<proteinExistence type="predicted"/>
<dbReference type="Pfam" id="PF24626">
    <property type="entry name" value="SH3_Tf2-1"/>
    <property type="match status" value="1"/>
</dbReference>
<dbReference type="GO" id="GO:0006310">
    <property type="term" value="P:DNA recombination"/>
    <property type="evidence" value="ECO:0007669"/>
    <property type="project" value="UniProtKB-KW"/>
</dbReference>